<dbReference type="PANTHER" id="PTHR43286:SF1">
    <property type="entry name" value="ENDONUCLEASE III-LIKE PROTEIN 1"/>
    <property type="match status" value="1"/>
</dbReference>
<dbReference type="InterPro" id="IPR023170">
    <property type="entry name" value="HhH_base_excis_C"/>
</dbReference>
<keyword evidence="5 8" id="KW-0456">Lyase</keyword>
<sequence length="610" mass="70629">MSTLLLQLEFALDKLHDVLLEAEILNIDTETDIHSRCECVIDLLSRIYNSQGDNNSNNDGNFSLNIDTRLIVRFDNTNNDNDMDIDTITNKNLLENVERTFKPYHDNVETNDSQIDNNILIDSSHEQSFNYSQQRSVLQSQDIQLNTLSQSVNIANSMSRQMGDEIETQNNQLLPDLEANLDHDQRRLNQIVNHKILRNEHKEQDRLCLVILILRKIKLEIEDSLDPEVKIESRYFDKKLKTNSDFDSQWIQSLNNKNYFDWIAKQTGNIPNRWKIPLDPAIFDSDENKSVLPPLFKSVYLKLRDLRGKIETPVDTVGGSTLPFTIGKQCNIDKEQILPINYRVQVLIGVMLSSQTKDEMTAKAFYNLTKYCQDELNSNQGITVAALQQIDENVMDKLITCVGFHKRKAHYIKQTVDILANKYQGDIPTNDQELMDLPGVGPKMTYLTLQKAWGKMDGICVDVHVHRFCQLFHWVNPKKCKEPNQTRLELEKWLPIQLWREINSLLVGLGQIIDRPKKQRVHICETALKDDAEAIDLVEHMVNYKEWANYVIKLCRNEEKKKLAATPALNEPYDVKIKLEEPTEITSFEGTPVKLEDNHIKQEEEEDIKL</sequence>
<dbReference type="Proteomes" id="UP001306508">
    <property type="component" value="Unassembled WGS sequence"/>
</dbReference>
<dbReference type="GO" id="GO:0000703">
    <property type="term" value="F:oxidized pyrimidine nucleobase lesion DNA N-glycosylase activity"/>
    <property type="evidence" value="ECO:0007669"/>
    <property type="project" value="UniProtKB-UniRule"/>
</dbReference>
<dbReference type="FunFam" id="1.10.340.30:FF:000001">
    <property type="entry name" value="Endonuclease III"/>
    <property type="match status" value="1"/>
</dbReference>
<keyword evidence="8" id="KW-0496">Mitochondrion</keyword>
<proteinExistence type="inferred from homology"/>
<comment type="caution">
    <text evidence="11">The sequence shown here is derived from an EMBL/GenBank/DDBJ whole genome shotgun (WGS) entry which is preliminary data.</text>
</comment>
<evidence type="ECO:0000256" key="3">
    <source>
        <dbReference type="ARBA" id="ARBA00022801"/>
    </source>
</evidence>
<reference evidence="12" key="1">
    <citation type="submission" date="2023-07" db="EMBL/GenBank/DDBJ databases">
        <title>A draft genome of Kazachstania heterogenica Y-27499.</title>
        <authorList>
            <person name="Donic C."/>
            <person name="Kralova J.S."/>
            <person name="Fidel L."/>
            <person name="Ben-Dor S."/>
            <person name="Jung S."/>
        </authorList>
    </citation>
    <scope>NUCLEOTIDE SEQUENCE [LARGE SCALE GENOMIC DNA]</scope>
    <source>
        <strain evidence="12">Y27499</strain>
    </source>
</reference>
<accession>A0AAN8A856</accession>
<dbReference type="GO" id="GO:0003677">
    <property type="term" value="F:DNA binding"/>
    <property type="evidence" value="ECO:0007669"/>
    <property type="project" value="UniProtKB-UniRule"/>
</dbReference>
<comment type="function">
    <text evidence="8">Bifunctional DNA N-glycosylase with associated apurinic/apyrimidinic (AP) lyase function that catalyzes the first step in base excision repair (BER), the primary repair pathway for the repair of oxidative DNA damage. The DNA N-glycosylase activity releases the damaged DNA base from DNA by cleaving the N-glycosidic bond, leaving an AP site. The AP lyase activity cleaves the phosphodiester bond 3' to the AP site by a beta-elimination. Primarily recognizes and repairs oxidative base damage of pyrimidines.</text>
</comment>
<evidence type="ECO:0000256" key="5">
    <source>
        <dbReference type="ARBA" id="ARBA00023239"/>
    </source>
</evidence>
<keyword evidence="4 8" id="KW-0234">DNA repair</keyword>
<evidence type="ECO:0000256" key="1">
    <source>
        <dbReference type="ARBA" id="ARBA00008343"/>
    </source>
</evidence>
<dbReference type="Gene3D" id="1.10.340.30">
    <property type="entry name" value="Hypothetical protein, domain 2"/>
    <property type="match status" value="1"/>
</dbReference>
<organism evidence="11 12">
    <name type="scientific">Arxiozyma heterogenica</name>
    <dbReference type="NCBI Taxonomy" id="278026"/>
    <lineage>
        <taxon>Eukaryota</taxon>
        <taxon>Fungi</taxon>
        <taxon>Dikarya</taxon>
        <taxon>Ascomycota</taxon>
        <taxon>Saccharomycotina</taxon>
        <taxon>Saccharomycetes</taxon>
        <taxon>Saccharomycetales</taxon>
        <taxon>Saccharomycetaceae</taxon>
        <taxon>Arxiozyma</taxon>
    </lineage>
</organism>
<dbReference type="GO" id="GO:0006285">
    <property type="term" value="P:base-excision repair, AP site formation"/>
    <property type="evidence" value="ECO:0007669"/>
    <property type="project" value="UniProtKB-UniRule"/>
</dbReference>
<dbReference type="PROSITE" id="PS50192">
    <property type="entry name" value="T_SNARE"/>
    <property type="match status" value="1"/>
</dbReference>
<dbReference type="EMBL" id="JAWIZZ010000048">
    <property type="protein sequence ID" value="KAK5778995.1"/>
    <property type="molecule type" value="Genomic_DNA"/>
</dbReference>
<dbReference type="CDD" id="cd00056">
    <property type="entry name" value="ENDO3c"/>
    <property type="match status" value="1"/>
</dbReference>
<feature type="active site" description="Nucleophile; for N-glycosylase activity" evidence="8">
    <location>
        <position position="451"/>
    </location>
</feature>
<evidence type="ECO:0000256" key="2">
    <source>
        <dbReference type="ARBA" id="ARBA00022763"/>
    </source>
</evidence>
<keyword evidence="12" id="KW-1185">Reference proteome</keyword>
<evidence type="ECO:0000256" key="7">
    <source>
        <dbReference type="ARBA" id="ARBA00044632"/>
    </source>
</evidence>
<dbReference type="GO" id="GO:0006289">
    <property type="term" value="P:nucleotide-excision repair"/>
    <property type="evidence" value="ECO:0007669"/>
    <property type="project" value="TreeGrafter"/>
</dbReference>
<dbReference type="Gene3D" id="1.10.1670.10">
    <property type="entry name" value="Helix-hairpin-Helix base-excision DNA repair enzymes (C-terminal)"/>
    <property type="match status" value="1"/>
</dbReference>
<comment type="similarity">
    <text evidence="1 8">Belongs to the Nth/MutY family.</text>
</comment>
<keyword evidence="3 8" id="KW-0378">Hydrolase</keyword>
<evidence type="ECO:0000313" key="11">
    <source>
        <dbReference type="EMBL" id="KAK5778995.1"/>
    </source>
</evidence>
<feature type="region of interest" description="Disordered" evidence="9">
    <location>
        <begin position="588"/>
        <end position="610"/>
    </location>
</feature>
<keyword evidence="2 8" id="KW-0227">DNA damage</keyword>
<dbReference type="InterPro" id="IPR011257">
    <property type="entry name" value="DNA_glycosylase"/>
</dbReference>
<keyword evidence="6 8" id="KW-0326">Glycosidase</keyword>
<evidence type="ECO:0000256" key="4">
    <source>
        <dbReference type="ARBA" id="ARBA00023204"/>
    </source>
</evidence>
<comment type="catalytic activity">
    <reaction evidence="7 8">
        <text>2'-deoxyribonucleotide-(2'-deoxyribose 5'-phosphate)-2'-deoxyribonucleotide-DNA = a 3'-end 2'-deoxyribonucleotide-(2,3-dehydro-2,3-deoxyribose 5'-phosphate)-DNA + a 5'-end 5'-phospho-2'-deoxyribonucleoside-DNA + H(+)</text>
        <dbReference type="Rhea" id="RHEA:66592"/>
        <dbReference type="Rhea" id="RHEA-COMP:13180"/>
        <dbReference type="Rhea" id="RHEA-COMP:16897"/>
        <dbReference type="Rhea" id="RHEA-COMP:17067"/>
        <dbReference type="ChEBI" id="CHEBI:15378"/>
        <dbReference type="ChEBI" id="CHEBI:136412"/>
        <dbReference type="ChEBI" id="CHEBI:157695"/>
        <dbReference type="ChEBI" id="CHEBI:167181"/>
        <dbReference type="EC" id="4.2.99.18"/>
    </reaction>
</comment>
<dbReference type="GO" id="GO:0005739">
    <property type="term" value="C:mitochondrion"/>
    <property type="evidence" value="ECO:0007669"/>
    <property type="project" value="UniProtKB-SubCell"/>
</dbReference>
<feature type="domain" description="T-SNARE coiled-coil homology" evidence="10">
    <location>
        <begin position="135"/>
        <end position="173"/>
    </location>
</feature>
<comment type="subcellular location">
    <subcellularLocation>
        <location evidence="8">Nucleus</location>
    </subcellularLocation>
    <subcellularLocation>
        <location evidence="8">Mitochondrion</location>
    </subcellularLocation>
</comment>
<dbReference type="InterPro" id="IPR000727">
    <property type="entry name" value="T_SNARE_dom"/>
</dbReference>
<evidence type="ECO:0000256" key="6">
    <source>
        <dbReference type="ARBA" id="ARBA00023295"/>
    </source>
</evidence>
<keyword evidence="8" id="KW-0539">Nucleus</keyword>
<dbReference type="Gene3D" id="1.20.5.110">
    <property type="match status" value="1"/>
</dbReference>
<dbReference type="EC" id="4.2.99.18" evidence="8"/>
<protein>
    <recommendedName>
        <fullName evidence="8">Endonuclease III homolog</fullName>
        <ecNumber evidence="8">3.2.2.-</ecNumber>
        <ecNumber evidence="8">4.2.99.18</ecNumber>
    </recommendedName>
    <alternativeName>
        <fullName evidence="8">Bifunctional DNA N-glycosylase/DNA-(apurinic or apyrimidinic site) lyase</fullName>
        <shortName evidence="8">DNA glycosylase/AP lyase</shortName>
    </alternativeName>
</protein>
<dbReference type="HAMAP" id="MF_03183">
    <property type="entry name" value="Endonuclease_III_Nth"/>
    <property type="match status" value="1"/>
</dbReference>
<dbReference type="AlphaFoldDB" id="A0AAN8A856"/>
<dbReference type="InterPro" id="IPR030841">
    <property type="entry name" value="NTH1"/>
</dbReference>
<dbReference type="PANTHER" id="PTHR43286">
    <property type="entry name" value="ENDONUCLEASE III-LIKE PROTEIN 1"/>
    <property type="match status" value="1"/>
</dbReference>
<evidence type="ECO:0000259" key="10">
    <source>
        <dbReference type="PROSITE" id="PS50192"/>
    </source>
</evidence>
<name>A0AAN8A856_9SACH</name>
<evidence type="ECO:0000256" key="9">
    <source>
        <dbReference type="SAM" id="MobiDB-lite"/>
    </source>
</evidence>
<comment type="caution">
    <text evidence="8">Lacks conserved residue(s) required for the propagation of feature annotation.</text>
</comment>
<evidence type="ECO:0000313" key="12">
    <source>
        <dbReference type="Proteomes" id="UP001306508"/>
    </source>
</evidence>
<dbReference type="GO" id="GO:0140078">
    <property type="term" value="F:class I DNA-(apurinic or apyrimidinic site) endonuclease activity"/>
    <property type="evidence" value="ECO:0007669"/>
    <property type="project" value="UniProtKB-EC"/>
</dbReference>
<feature type="compositionally biased region" description="Basic and acidic residues" evidence="9">
    <location>
        <begin position="594"/>
        <end position="610"/>
    </location>
</feature>
<dbReference type="Pfam" id="PF00730">
    <property type="entry name" value="HhH-GPD"/>
    <property type="match status" value="1"/>
</dbReference>
<dbReference type="SMART" id="SM00478">
    <property type="entry name" value="ENDO3c"/>
    <property type="match status" value="1"/>
</dbReference>
<dbReference type="GO" id="GO:0005634">
    <property type="term" value="C:nucleus"/>
    <property type="evidence" value="ECO:0007669"/>
    <property type="project" value="UniProtKB-SubCell"/>
</dbReference>
<dbReference type="SUPFAM" id="SSF48150">
    <property type="entry name" value="DNA-glycosylase"/>
    <property type="match status" value="1"/>
</dbReference>
<dbReference type="EC" id="3.2.2.-" evidence="8"/>
<evidence type="ECO:0000256" key="8">
    <source>
        <dbReference type="HAMAP-Rule" id="MF_03183"/>
    </source>
</evidence>
<gene>
    <name evidence="8" type="primary">NTG1</name>
    <name evidence="11" type="ORF">RI543_003615</name>
</gene>
<dbReference type="InterPro" id="IPR003265">
    <property type="entry name" value="HhH-GPD_domain"/>
</dbReference>
<dbReference type="SUPFAM" id="SSF58038">
    <property type="entry name" value="SNARE fusion complex"/>
    <property type="match status" value="1"/>
</dbReference>